<keyword evidence="3" id="KW-1185">Reference proteome</keyword>
<evidence type="ECO:0000256" key="1">
    <source>
        <dbReference type="SAM" id="MobiDB-lite"/>
    </source>
</evidence>
<reference evidence="2 3" key="1">
    <citation type="submission" date="2023-05" db="EMBL/GenBank/DDBJ databases">
        <title>Streptantibioticus silvisoli sp. nov., acidotolerant actinomycetes 1 from pine litter.</title>
        <authorList>
            <person name="Swiecimska M."/>
            <person name="Golinska P."/>
            <person name="Sangal V."/>
            <person name="Wachnowicz B."/>
            <person name="Goodfellow M."/>
        </authorList>
    </citation>
    <scope>NUCLEOTIDE SEQUENCE [LARGE SCALE GENOMIC DNA]</scope>
    <source>
        <strain evidence="2 3">DSM 42109</strain>
    </source>
</reference>
<proteinExistence type="predicted"/>
<dbReference type="EMBL" id="JANCPR020000020">
    <property type="protein sequence ID" value="MDJ1134424.1"/>
    <property type="molecule type" value="Genomic_DNA"/>
</dbReference>
<comment type="caution">
    <text evidence="2">The sequence shown here is derived from an EMBL/GenBank/DDBJ whole genome shotgun (WGS) entry which is preliminary data.</text>
</comment>
<feature type="region of interest" description="Disordered" evidence="1">
    <location>
        <begin position="121"/>
        <end position="172"/>
    </location>
</feature>
<name>A0ABT7A054_9ACTN</name>
<organism evidence="2 3">
    <name type="scientific">Streptomyces iconiensis</name>
    <dbReference type="NCBI Taxonomy" id="1384038"/>
    <lineage>
        <taxon>Bacteria</taxon>
        <taxon>Bacillati</taxon>
        <taxon>Actinomycetota</taxon>
        <taxon>Actinomycetes</taxon>
        <taxon>Kitasatosporales</taxon>
        <taxon>Streptomycetaceae</taxon>
        <taxon>Streptomyces</taxon>
    </lineage>
</organism>
<evidence type="ECO:0000313" key="3">
    <source>
        <dbReference type="Proteomes" id="UP001214441"/>
    </source>
</evidence>
<protein>
    <submittedName>
        <fullName evidence="2">Uncharacterized protein</fullName>
    </submittedName>
</protein>
<dbReference type="Proteomes" id="UP001214441">
    <property type="component" value="Unassembled WGS sequence"/>
</dbReference>
<evidence type="ECO:0000313" key="2">
    <source>
        <dbReference type="EMBL" id="MDJ1134424.1"/>
    </source>
</evidence>
<gene>
    <name evidence="2" type="ORF">NMN56_021135</name>
</gene>
<feature type="compositionally biased region" description="Basic and acidic residues" evidence="1">
    <location>
        <begin position="141"/>
        <end position="154"/>
    </location>
</feature>
<sequence>MDMSEAAKKADALLGDTLEALPRGVVWTHRETLTEACRDAVNKPVDNSTVSRHLAVLTVISAERRTAFLDSVLSHWKSKGYKVTSINKSRMPAVFVKTKDGFALELTIGYKGQAHFSAASGCAEKSDVPEPTTKANGPDTTGRDVPRPYIKDDYWSLPKPLPGAGDAPGSQG</sequence>
<accession>A0ABT7A054</accession>
<dbReference type="RefSeq" id="WP_280842720.1">
    <property type="nucleotide sequence ID" value="NZ_JANCPR020000020.1"/>
</dbReference>